<dbReference type="SUPFAM" id="SSF55166">
    <property type="entry name" value="Hedgehog/DD-peptidase"/>
    <property type="match status" value="1"/>
</dbReference>
<dbReference type="InterPro" id="IPR052179">
    <property type="entry name" value="DD-CPase-like"/>
</dbReference>
<name>A0A7C4UCF9_UNCW3</name>
<protein>
    <submittedName>
        <fullName evidence="2">D-alanyl-D-alanine carboxypeptidase family protein</fullName>
    </submittedName>
</protein>
<accession>A0A7C4UCF9</accession>
<dbReference type="PANTHER" id="PTHR34385">
    <property type="entry name" value="D-ALANYL-D-ALANINE CARBOXYPEPTIDASE"/>
    <property type="match status" value="1"/>
</dbReference>
<organism evidence="2">
    <name type="scientific">candidate division WOR-3 bacterium</name>
    <dbReference type="NCBI Taxonomy" id="2052148"/>
    <lineage>
        <taxon>Bacteria</taxon>
        <taxon>Bacteria division WOR-3</taxon>
    </lineage>
</organism>
<keyword evidence="2" id="KW-0378">Hydrolase</keyword>
<evidence type="ECO:0000313" key="2">
    <source>
        <dbReference type="EMBL" id="HGW91592.1"/>
    </source>
</evidence>
<dbReference type="Gene3D" id="3.30.1380.10">
    <property type="match status" value="1"/>
</dbReference>
<keyword evidence="2" id="KW-0121">Carboxypeptidase</keyword>
<dbReference type="EMBL" id="DTHG01000042">
    <property type="protein sequence ID" value="HGW91592.1"/>
    <property type="molecule type" value="Genomic_DNA"/>
</dbReference>
<dbReference type="PANTHER" id="PTHR34385:SF1">
    <property type="entry name" value="PEPTIDOGLYCAN L-ALANYL-D-GLUTAMATE ENDOPEPTIDASE CWLK"/>
    <property type="match status" value="1"/>
</dbReference>
<gene>
    <name evidence="2" type="ORF">ENV67_03520</name>
</gene>
<dbReference type="CDD" id="cd14847">
    <property type="entry name" value="DD-carboxypeptidase_like"/>
    <property type="match status" value="1"/>
</dbReference>
<dbReference type="InterPro" id="IPR009045">
    <property type="entry name" value="Zn_M74/Hedgehog-like"/>
</dbReference>
<dbReference type="InterPro" id="IPR003709">
    <property type="entry name" value="VanY-like_core_dom"/>
</dbReference>
<proteinExistence type="predicted"/>
<evidence type="ECO:0000259" key="1">
    <source>
        <dbReference type="Pfam" id="PF02557"/>
    </source>
</evidence>
<dbReference type="Pfam" id="PF02557">
    <property type="entry name" value="VanY"/>
    <property type="match status" value="1"/>
</dbReference>
<dbReference type="AlphaFoldDB" id="A0A7C4UCF9"/>
<reference evidence="2" key="1">
    <citation type="journal article" date="2020" name="mSystems">
        <title>Genome- and Community-Level Interaction Insights into Carbon Utilization and Element Cycling Functions of Hydrothermarchaeota in Hydrothermal Sediment.</title>
        <authorList>
            <person name="Zhou Z."/>
            <person name="Liu Y."/>
            <person name="Xu W."/>
            <person name="Pan J."/>
            <person name="Luo Z.H."/>
            <person name="Li M."/>
        </authorList>
    </citation>
    <scope>NUCLEOTIDE SEQUENCE [LARGE SCALE GENOMIC DNA]</scope>
    <source>
        <strain evidence="2">SpSt-780</strain>
    </source>
</reference>
<dbReference type="GO" id="GO:0004180">
    <property type="term" value="F:carboxypeptidase activity"/>
    <property type="evidence" value="ECO:0007669"/>
    <property type="project" value="UniProtKB-KW"/>
</dbReference>
<sequence>MIFLLFFQTLFEGDRRDFIEVKRFPDYEDKNVLLGKYNYRLNDDFVLVDDSFSLKKGIYIRKEVYDSFKKMFYDAIKDSIILKIVSGTRDFYEQKVIWEEKFQKYYKKGIKDTILICKEILKYTAMPGTSRHHWGTDIDILSTEKGYFESGYGLKVYKWIKENGWKYGFFFPYTESIGYDEGRWHLSYFPLSSKFYEKYILLVKYQDIKGFTGCEKAKELDIIENYVKNINKNLR</sequence>
<comment type="caution">
    <text evidence="2">The sequence shown here is derived from an EMBL/GenBank/DDBJ whole genome shotgun (WGS) entry which is preliminary data.</text>
</comment>
<dbReference type="GO" id="GO:0006508">
    <property type="term" value="P:proteolysis"/>
    <property type="evidence" value="ECO:0007669"/>
    <property type="project" value="InterPro"/>
</dbReference>
<keyword evidence="2" id="KW-0645">Protease</keyword>
<feature type="domain" description="D-alanyl-D-alanine carboxypeptidase-like core" evidence="1">
    <location>
        <begin position="58"/>
        <end position="190"/>
    </location>
</feature>